<evidence type="ECO:0000256" key="1">
    <source>
        <dbReference type="ARBA" id="ARBA00022475"/>
    </source>
</evidence>
<name>A0A645FQN3_9ZZZZ</name>
<comment type="caution">
    <text evidence="6">The sequence shown here is derived from an EMBL/GenBank/DDBJ whole genome shotgun (WGS) entry which is preliminary data.</text>
</comment>
<feature type="transmembrane region" description="Helical" evidence="5">
    <location>
        <begin position="71"/>
        <end position="89"/>
    </location>
</feature>
<dbReference type="InterPro" id="IPR003810">
    <property type="entry name" value="Mntp/YtaF"/>
</dbReference>
<organism evidence="6">
    <name type="scientific">bioreactor metagenome</name>
    <dbReference type="NCBI Taxonomy" id="1076179"/>
    <lineage>
        <taxon>unclassified sequences</taxon>
        <taxon>metagenomes</taxon>
        <taxon>ecological metagenomes</taxon>
    </lineage>
</organism>
<keyword evidence="3 5" id="KW-1133">Transmembrane helix</keyword>
<keyword evidence="4 5" id="KW-0472">Membrane</keyword>
<dbReference type="Pfam" id="PF02659">
    <property type="entry name" value="Mntp"/>
    <property type="match status" value="1"/>
</dbReference>
<keyword evidence="2 5" id="KW-0812">Transmembrane</keyword>
<dbReference type="PANTHER" id="PTHR35529">
    <property type="entry name" value="MANGANESE EFFLUX PUMP MNTP-RELATED"/>
    <property type="match status" value="1"/>
</dbReference>
<dbReference type="EMBL" id="VSSQ01063736">
    <property type="protein sequence ID" value="MPN16737.1"/>
    <property type="molecule type" value="Genomic_DNA"/>
</dbReference>
<protein>
    <submittedName>
        <fullName evidence="6">Manganese efflux pump MntP</fullName>
    </submittedName>
</protein>
<evidence type="ECO:0000256" key="2">
    <source>
        <dbReference type="ARBA" id="ARBA00022692"/>
    </source>
</evidence>
<evidence type="ECO:0000313" key="6">
    <source>
        <dbReference type="EMBL" id="MPN16737.1"/>
    </source>
</evidence>
<evidence type="ECO:0000256" key="4">
    <source>
        <dbReference type="ARBA" id="ARBA00023136"/>
    </source>
</evidence>
<sequence>MSKSICFAILVLLGVVKLGDSAIKTIIRNNKWINRSISFSAFHLCFILQVYADPASADLDASKTLSIKEAISLAIALSLDGFAVGFGAGLADMNILLTLILSFLVGMIAILGGCFFGRKATEKLKLDLSWLGGALLILLAIQRIH</sequence>
<reference evidence="6" key="1">
    <citation type="submission" date="2019-08" db="EMBL/GenBank/DDBJ databases">
        <authorList>
            <person name="Kucharzyk K."/>
            <person name="Murdoch R.W."/>
            <person name="Higgins S."/>
            <person name="Loffler F."/>
        </authorList>
    </citation>
    <scope>NUCLEOTIDE SEQUENCE</scope>
</reference>
<gene>
    <name evidence="6" type="primary">mntP_48</name>
    <name evidence="6" type="ORF">SDC9_164082</name>
</gene>
<feature type="transmembrane region" description="Helical" evidence="5">
    <location>
        <begin position="95"/>
        <end position="116"/>
    </location>
</feature>
<evidence type="ECO:0000256" key="5">
    <source>
        <dbReference type="SAM" id="Phobius"/>
    </source>
</evidence>
<accession>A0A645FQN3</accession>
<dbReference type="PANTHER" id="PTHR35529:SF2">
    <property type="entry name" value="SPORULATION PROTEIN YTAF-RELATED"/>
    <property type="match status" value="1"/>
</dbReference>
<dbReference type="AlphaFoldDB" id="A0A645FQN3"/>
<keyword evidence="1" id="KW-1003">Cell membrane</keyword>
<proteinExistence type="predicted"/>
<evidence type="ECO:0000256" key="3">
    <source>
        <dbReference type="ARBA" id="ARBA00022989"/>
    </source>
</evidence>